<dbReference type="InterPro" id="IPR042099">
    <property type="entry name" value="ANL_N_sf"/>
</dbReference>
<dbReference type="PANTHER" id="PTHR43767">
    <property type="entry name" value="LONG-CHAIN-FATTY-ACID--COA LIGASE"/>
    <property type="match status" value="1"/>
</dbReference>
<dbReference type="AlphaFoldDB" id="A0A381YY96"/>
<organism evidence="3">
    <name type="scientific">marine metagenome</name>
    <dbReference type="NCBI Taxonomy" id="408172"/>
    <lineage>
        <taxon>unclassified sequences</taxon>
        <taxon>metagenomes</taxon>
        <taxon>ecological metagenomes</taxon>
    </lineage>
</organism>
<dbReference type="GO" id="GO:0016878">
    <property type="term" value="F:acid-thiol ligase activity"/>
    <property type="evidence" value="ECO:0007669"/>
    <property type="project" value="UniProtKB-ARBA"/>
</dbReference>
<name>A0A381YY96_9ZZZZ</name>
<proteinExistence type="predicted"/>
<feature type="non-terminal residue" evidence="3">
    <location>
        <position position="1"/>
    </location>
</feature>
<evidence type="ECO:0000259" key="2">
    <source>
        <dbReference type="Pfam" id="PF13193"/>
    </source>
</evidence>
<accession>A0A381YY96</accession>
<dbReference type="Pfam" id="PF00501">
    <property type="entry name" value="AMP-binding"/>
    <property type="match status" value="1"/>
</dbReference>
<evidence type="ECO:0008006" key="4">
    <source>
        <dbReference type="Google" id="ProtNLM"/>
    </source>
</evidence>
<gene>
    <name evidence="3" type="ORF">METZ01_LOCUS134291</name>
</gene>
<dbReference type="InterPro" id="IPR045851">
    <property type="entry name" value="AMP-bd_C_sf"/>
</dbReference>
<feature type="domain" description="AMP-dependent synthetase/ligase" evidence="1">
    <location>
        <begin position="7"/>
        <end position="358"/>
    </location>
</feature>
<dbReference type="EMBL" id="UINC01019253">
    <property type="protein sequence ID" value="SVA81437.1"/>
    <property type="molecule type" value="Genomic_DNA"/>
</dbReference>
<reference evidence="3" key="1">
    <citation type="submission" date="2018-05" db="EMBL/GenBank/DDBJ databases">
        <authorList>
            <person name="Lanie J.A."/>
            <person name="Ng W.-L."/>
            <person name="Kazmierczak K.M."/>
            <person name="Andrzejewski T.M."/>
            <person name="Davidsen T.M."/>
            <person name="Wayne K.J."/>
            <person name="Tettelin H."/>
            <person name="Glass J.I."/>
            <person name="Rusch D."/>
            <person name="Podicherti R."/>
            <person name="Tsui H.-C.T."/>
            <person name="Winkler M.E."/>
        </authorList>
    </citation>
    <scope>NUCLEOTIDE SEQUENCE</scope>
</reference>
<sequence>VLPRTLAEAARRHGDRTAFQVPSGAVLSYRELDRASDEVAAGLAARGLSAGEVLLLSLPSGMEYVVSYLAAAKVGAVTAGANPRLRARERRLVVDAVGPHLVLATDELADGLPDDAPVEVVATSGVPGRVLASLRSTGEGVPPLAEDPDRPVCICFTSGSTGDPRGAWFTNRQLAAIADLDGSGAWGSGGHMVSGTAFPHVGVMTKLPWQLASGATIHVMDRWDAGTLLGLIDRHRLPAVNGVAAQVALLLRHPGFDDHDLGSVKAVVVGGGPSPPALVAEARQRFDAPYSIRYSSTESGGIGLGTALDADDEEALHTVGRPRTGVEAEVRDDDGRPVPDGEVGELWLRTPSAMSGYWGDPIGTAAALVDGWLRTGDLAHRDPAGCYRLAGRVREMFIRGGYNVYPLEVEAVLGTHPGVEQVAVIPRPDPVLGEVGVAVVVPWNPDAPPTLEDLVSHGRADLASYKLPEALRIVDHLPLNAGDKLDRRTLAAEEARR</sequence>
<dbReference type="Gene3D" id="3.30.300.30">
    <property type="match status" value="1"/>
</dbReference>
<protein>
    <recommendedName>
        <fullName evidence="4">AMP-dependent synthetase/ligase domain-containing protein</fullName>
    </recommendedName>
</protein>
<dbReference type="Gene3D" id="3.40.50.12780">
    <property type="entry name" value="N-terminal domain of ligase-like"/>
    <property type="match status" value="1"/>
</dbReference>
<dbReference type="InterPro" id="IPR025110">
    <property type="entry name" value="AMP-bd_C"/>
</dbReference>
<dbReference type="InterPro" id="IPR050237">
    <property type="entry name" value="ATP-dep_AMP-bd_enzyme"/>
</dbReference>
<evidence type="ECO:0000259" key="1">
    <source>
        <dbReference type="Pfam" id="PF00501"/>
    </source>
</evidence>
<dbReference type="Pfam" id="PF13193">
    <property type="entry name" value="AMP-binding_C"/>
    <property type="match status" value="1"/>
</dbReference>
<dbReference type="PROSITE" id="PS00455">
    <property type="entry name" value="AMP_BINDING"/>
    <property type="match status" value="1"/>
</dbReference>
<dbReference type="PANTHER" id="PTHR43767:SF1">
    <property type="entry name" value="NONRIBOSOMAL PEPTIDE SYNTHASE PES1 (EUROFUNG)-RELATED"/>
    <property type="match status" value="1"/>
</dbReference>
<dbReference type="SUPFAM" id="SSF56801">
    <property type="entry name" value="Acetyl-CoA synthetase-like"/>
    <property type="match status" value="1"/>
</dbReference>
<evidence type="ECO:0000313" key="3">
    <source>
        <dbReference type="EMBL" id="SVA81437.1"/>
    </source>
</evidence>
<feature type="domain" description="AMP-binding enzyme C-terminal" evidence="2">
    <location>
        <begin position="408"/>
        <end position="481"/>
    </location>
</feature>
<dbReference type="InterPro" id="IPR020845">
    <property type="entry name" value="AMP-binding_CS"/>
</dbReference>
<dbReference type="InterPro" id="IPR000873">
    <property type="entry name" value="AMP-dep_synth/lig_dom"/>
</dbReference>